<name>A0A494Z3F7_9BACI</name>
<dbReference type="RefSeq" id="WP_121129327.1">
    <property type="nucleotide sequence ID" value="NZ_JBHUFK010000041.1"/>
</dbReference>
<gene>
    <name evidence="1" type="ORF">D8M05_05130</name>
</gene>
<proteinExistence type="predicted"/>
<comment type="caution">
    <text evidence="1">The sequence shown here is derived from an EMBL/GenBank/DDBJ whole genome shotgun (WGS) entry which is preliminary data.</text>
</comment>
<protein>
    <submittedName>
        <fullName evidence="1">Uncharacterized protein</fullName>
    </submittedName>
</protein>
<dbReference type="Proteomes" id="UP000281813">
    <property type="component" value="Unassembled WGS sequence"/>
</dbReference>
<dbReference type="EMBL" id="RBZO01000006">
    <property type="protein sequence ID" value="RKQ17058.1"/>
    <property type="molecule type" value="Genomic_DNA"/>
</dbReference>
<organism evidence="1 2">
    <name type="scientific">Oceanobacillus bengalensis</name>
    <dbReference type="NCBI Taxonomy" id="1435466"/>
    <lineage>
        <taxon>Bacteria</taxon>
        <taxon>Bacillati</taxon>
        <taxon>Bacillota</taxon>
        <taxon>Bacilli</taxon>
        <taxon>Bacillales</taxon>
        <taxon>Bacillaceae</taxon>
        <taxon>Oceanobacillus</taxon>
    </lineage>
</organism>
<accession>A0A494Z3F7</accession>
<reference evidence="1 2" key="1">
    <citation type="journal article" date="2015" name="Antonie Van Leeuwenhoek">
        <title>Oceanobacillus bengalensis sp. nov., a bacterium isolated from seawater of the Bay of Bengal.</title>
        <authorList>
            <person name="Yongchang O."/>
            <person name="Xiang W."/>
            <person name="Wang G."/>
        </authorList>
    </citation>
    <scope>NUCLEOTIDE SEQUENCE [LARGE SCALE GENOMIC DNA]</scope>
    <source>
        <strain evidence="1 2">MCCC 1K00260</strain>
    </source>
</reference>
<evidence type="ECO:0000313" key="1">
    <source>
        <dbReference type="EMBL" id="RKQ17058.1"/>
    </source>
</evidence>
<evidence type="ECO:0000313" key="2">
    <source>
        <dbReference type="Proteomes" id="UP000281813"/>
    </source>
</evidence>
<sequence>MNINGMARGYMAKKLGGEDFLLHVGECVERQLKEWNDRYKVNIMKLADYEFVVIYEEKYYHVQLTKEEIELLQKQSPYALDREIWKELENQGLVIVRGVGNYIERVLY</sequence>
<keyword evidence="2" id="KW-1185">Reference proteome</keyword>
<dbReference type="OrthoDB" id="8480699at2"/>
<dbReference type="AlphaFoldDB" id="A0A494Z3F7"/>